<protein>
    <recommendedName>
        <fullName evidence="3">Paeninodin family lasso peptide</fullName>
    </recommendedName>
</protein>
<dbReference type="InterPro" id="IPR049825">
    <property type="entry name" value="Lasso_PadeA-like"/>
</dbReference>
<sequence>MKEIQSAAANKMKQEWMTPQLEVLDISETMNGGEGIWQYVWGGEFWKLEMLVS</sequence>
<keyword evidence="2" id="KW-1185">Reference proteome</keyword>
<organism evidence="1 2">
    <name type="scientific">Paenibacillus pabuli</name>
    <dbReference type="NCBI Taxonomy" id="1472"/>
    <lineage>
        <taxon>Bacteria</taxon>
        <taxon>Bacillati</taxon>
        <taxon>Bacillota</taxon>
        <taxon>Bacilli</taxon>
        <taxon>Bacillales</taxon>
        <taxon>Paenibacillaceae</taxon>
        <taxon>Paenibacillus</taxon>
    </lineage>
</organism>
<gene>
    <name evidence="1" type="ORF">DET54_102587</name>
</gene>
<dbReference type="RefSeq" id="WP_258403545.1">
    <property type="nucleotide sequence ID" value="NZ_QLLI01000002.1"/>
</dbReference>
<name>A0ABX9BQS5_9BACL</name>
<accession>A0ABX9BQS5</accession>
<dbReference type="Proteomes" id="UP000248827">
    <property type="component" value="Unassembled WGS sequence"/>
</dbReference>
<evidence type="ECO:0008006" key="3">
    <source>
        <dbReference type="Google" id="ProtNLM"/>
    </source>
</evidence>
<dbReference type="EMBL" id="QLLI01000002">
    <property type="protein sequence ID" value="RAJ01100.1"/>
    <property type="molecule type" value="Genomic_DNA"/>
</dbReference>
<comment type="caution">
    <text evidence="1">The sequence shown here is derived from an EMBL/GenBank/DDBJ whole genome shotgun (WGS) entry which is preliminary data.</text>
</comment>
<evidence type="ECO:0000313" key="1">
    <source>
        <dbReference type="EMBL" id="RAJ01100.1"/>
    </source>
</evidence>
<dbReference type="NCBIfam" id="NF033524">
    <property type="entry name" value="lasso_PadeA_fam"/>
    <property type="match status" value="1"/>
</dbReference>
<proteinExistence type="predicted"/>
<reference evidence="1 2" key="1">
    <citation type="submission" date="2018-06" db="EMBL/GenBank/DDBJ databases">
        <title>Freshwater and sediment microbial communities from various areas in North America, analyzing microbe dynamics in response to fracking.</title>
        <authorList>
            <person name="Lamendella R."/>
        </authorList>
    </citation>
    <scope>NUCLEOTIDE SEQUENCE [LARGE SCALE GENOMIC DNA]</scope>
    <source>
        <strain evidence="1 2">NG-13</strain>
    </source>
</reference>
<evidence type="ECO:0000313" key="2">
    <source>
        <dbReference type="Proteomes" id="UP000248827"/>
    </source>
</evidence>